<gene>
    <name evidence="2" type="ORF">PVAND_016515</name>
</gene>
<evidence type="ECO:0000256" key="1">
    <source>
        <dbReference type="SAM" id="SignalP"/>
    </source>
</evidence>
<sequence length="237" mass="27725">MIKFKFHLLLFIVIFTTNAIQSDVIQCEFEFINYFQLNKEFYMCKVSNIQIFNHGAKISIENAIGQNLENKKNEQVEGTNFSNAPNLNLIPTNLERIFPNIILIFINNSNLTQITSDDFKPFPKLKAIYILFNSIEFLCKDFFIHNRELEAISFWENKIRHIEPSTFKNLSSLRILDLRGNVCNFPDWVDDRNAVVNSIRKIEHGECLSEICSINNLIAETLARDRLMEQLKKKINK</sequence>
<evidence type="ECO:0000313" key="2">
    <source>
        <dbReference type="EMBL" id="KAG5668578.1"/>
    </source>
</evidence>
<dbReference type="EMBL" id="JADBJN010000004">
    <property type="protein sequence ID" value="KAG5668578.1"/>
    <property type="molecule type" value="Genomic_DNA"/>
</dbReference>
<feature type="signal peptide" evidence="1">
    <location>
        <begin position="1"/>
        <end position="22"/>
    </location>
</feature>
<protein>
    <submittedName>
        <fullName evidence="2">Uncharacterized protein</fullName>
    </submittedName>
</protein>
<proteinExistence type="predicted"/>
<organism evidence="2 3">
    <name type="scientific">Polypedilum vanderplanki</name>
    <name type="common">Sleeping chironomid midge</name>
    <dbReference type="NCBI Taxonomy" id="319348"/>
    <lineage>
        <taxon>Eukaryota</taxon>
        <taxon>Metazoa</taxon>
        <taxon>Ecdysozoa</taxon>
        <taxon>Arthropoda</taxon>
        <taxon>Hexapoda</taxon>
        <taxon>Insecta</taxon>
        <taxon>Pterygota</taxon>
        <taxon>Neoptera</taxon>
        <taxon>Endopterygota</taxon>
        <taxon>Diptera</taxon>
        <taxon>Nematocera</taxon>
        <taxon>Chironomoidea</taxon>
        <taxon>Chironomidae</taxon>
        <taxon>Chironominae</taxon>
        <taxon>Polypedilum</taxon>
        <taxon>Polypedilum</taxon>
    </lineage>
</organism>
<keyword evidence="1" id="KW-0732">Signal</keyword>
<dbReference type="InterPro" id="IPR032675">
    <property type="entry name" value="LRR_dom_sf"/>
</dbReference>
<feature type="chain" id="PRO_5039910654" evidence="1">
    <location>
        <begin position="23"/>
        <end position="237"/>
    </location>
</feature>
<reference evidence="2" key="1">
    <citation type="submission" date="2021-03" db="EMBL/GenBank/DDBJ databases">
        <title>Chromosome level genome of the anhydrobiotic midge Polypedilum vanderplanki.</title>
        <authorList>
            <person name="Yoshida Y."/>
            <person name="Kikawada T."/>
            <person name="Gusev O."/>
        </authorList>
    </citation>
    <scope>NUCLEOTIDE SEQUENCE</scope>
    <source>
        <strain evidence="2">NIAS01</strain>
        <tissue evidence="2">Whole body or cell culture</tissue>
    </source>
</reference>
<dbReference type="InterPro" id="IPR001611">
    <property type="entry name" value="Leu-rich_rpt"/>
</dbReference>
<comment type="caution">
    <text evidence="2">The sequence shown here is derived from an EMBL/GenBank/DDBJ whole genome shotgun (WGS) entry which is preliminary data.</text>
</comment>
<dbReference type="AlphaFoldDB" id="A0A9J6BFT7"/>
<dbReference type="Gene3D" id="3.80.10.10">
    <property type="entry name" value="Ribonuclease Inhibitor"/>
    <property type="match status" value="1"/>
</dbReference>
<accession>A0A9J6BFT7</accession>
<keyword evidence="3" id="KW-1185">Reference proteome</keyword>
<dbReference type="SUPFAM" id="SSF52058">
    <property type="entry name" value="L domain-like"/>
    <property type="match status" value="1"/>
</dbReference>
<name>A0A9J6BFT7_POLVA</name>
<dbReference type="Proteomes" id="UP001107558">
    <property type="component" value="Chromosome 4"/>
</dbReference>
<evidence type="ECO:0000313" key="3">
    <source>
        <dbReference type="Proteomes" id="UP001107558"/>
    </source>
</evidence>
<dbReference type="Pfam" id="PF13855">
    <property type="entry name" value="LRR_8"/>
    <property type="match status" value="1"/>
</dbReference>